<evidence type="ECO:0000313" key="2">
    <source>
        <dbReference type="Proteomes" id="UP000653578"/>
    </source>
</evidence>
<evidence type="ECO:0000313" key="1">
    <source>
        <dbReference type="EMBL" id="NOU67401.1"/>
    </source>
</evidence>
<comment type="caution">
    <text evidence="1">The sequence shown here is derived from an EMBL/GenBank/DDBJ whole genome shotgun (WGS) entry which is preliminary data.</text>
</comment>
<proteinExistence type="predicted"/>
<dbReference type="Proteomes" id="UP000653578">
    <property type="component" value="Unassembled WGS sequence"/>
</dbReference>
<sequence length="106" mass="11742">MLKTIKTQEDMLSIFKGLKAAVADHAQNIATIIEPIFNAVSTYKDINSHIVLTSNGGLFRLKGSLYRLSYHNNQILLVASDQKDTIIASFDNNSSVADVDTVFRQL</sequence>
<keyword evidence="2" id="KW-1185">Reference proteome</keyword>
<dbReference type="RefSeq" id="WP_171634122.1">
    <property type="nucleotide sequence ID" value="NZ_WHNY01000067.1"/>
</dbReference>
<accession>A0ABX1XH51</accession>
<dbReference type="Gene3D" id="3.30.920.70">
    <property type="match status" value="1"/>
</dbReference>
<reference evidence="1 2" key="1">
    <citation type="submission" date="2019-10" db="EMBL/GenBank/DDBJ databases">
        <title>Description of Paenibacillus humi sp. nov.</title>
        <authorList>
            <person name="Carlier A."/>
            <person name="Qi S."/>
        </authorList>
    </citation>
    <scope>NUCLEOTIDE SEQUENCE [LARGE SCALE GENOMIC DNA]</scope>
    <source>
        <strain evidence="1 2">LMG 31461</strain>
    </source>
</reference>
<dbReference type="EMBL" id="WHNY01000067">
    <property type="protein sequence ID" value="NOU67401.1"/>
    <property type="molecule type" value="Genomic_DNA"/>
</dbReference>
<gene>
    <name evidence="1" type="ORF">GC096_25480</name>
</gene>
<organism evidence="1 2">
    <name type="scientific">Paenibacillus plantarum</name>
    <dbReference type="NCBI Taxonomy" id="2654975"/>
    <lineage>
        <taxon>Bacteria</taxon>
        <taxon>Bacillati</taxon>
        <taxon>Bacillota</taxon>
        <taxon>Bacilli</taxon>
        <taxon>Bacillales</taxon>
        <taxon>Paenibacillaceae</taxon>
        <taxon>Paenibacillus</taxon>
    </lineage>
</organism>
<name>A0ABX1XH51_9BACL</name>
<protein>
    <submittedName>
        <fullName evidence="1">Uncharacterized protein</fullName>
    </submittedName>
</protein>